<dbReference type="InterPro" id="IPR001789">
    <property type="entry name" value="Sig_transdc_resp-reg_receiver"/>
</dbReference>
<dbReference type="PROSITE" id="PS50110">
    <property type="entry name" value="RESPONSE_REGULATORY"/>
    <property type="match status" value="1"/>
</dbReference>
<name>A0A6J6GR33_9ZZZZ</name>
<proteinExistence type="predicted"/>
<dbReference type="EMBL" id="CAEZUP010000014">
    <property type="protein sequence ID" value="CAB4602710.1"/>
    <property type="molecule type" value="Genomic_DNA"/>
</dbReference>
<reference evidence="3" key="1">
    <citation type="submission" date="2020-05" db="EMBL/GenBank/DDBJ databases">
        <authorList>
            <person name="Chiriac C."/>
            <person name="Salcher M."/>
            <person name="Ghai R."/>
            <person name="Kavagutti S V."/>
        </authorList>
    </citation>
    <scope>NUCLEOTIDE SEQUENCE</scope>
</reference>
<evidence type="ECO:0000313" key="3">
    <source>
        <dbReference type="EMBL" id="CAB4602710.1"/>
    </source>
</evidence>
<accession>A0A6J6GR33</accession>
<feature type="region of interest" description="Disordered" evidence="1">
    <location>
        <begin position="206"/>
        <end position="246"/>
    </location>
</feature>
<organism evidence="3">
    <name type="scientific">freshwater metagenome</name>
    <dbReference type="NCBI Taxonomy" id="449393"/>
    <lineage>
        <taxon>unclassified sequences</taxon>
        <taxon>metagenomes</taxon>
        <taxon>ecological metagenomes</taxon>
    </lineage>
</organism>
<dbReference type="CDD" id="cd00156">
    <property type="entry name" value="REC"/>
    <property type="match status" value="1"/>
</dbReference>
<dbReference type="InterPro" id="IPR011006">
    <property type="entry name" value="CheY-like_superfamily"/>
</dbReference>
<dbReference type="SMART" id="SM00448">
    <property type="entry name" value="REC"/>
    <property type="match status" value="1"/>
</dbReference>
<evidence type="ECO:0000256" key="1">
    <source>
        <dbReference type="SAM" id="MobiDB-lite"/>
    </source>
</evidence>
<feature type="domain" description="Response regulatory" evidence="2">
    <location>
        <begin position="297"/>
        <end position="414"/>
    </location>
</feature>
<protein>
    <submittedName>
        <fullName evidence="3">Unannotated protein</fullName>
    </submittedName>
</protein>
<feature type="region of interest" description="Disordered" evidence="1">
    <location>
        <begin position="107"/>
        <end position="133"/>
    </location>
</feature>
<gene>
    <name evidence="3" type="ORF">UFOPK1835_00537</name>
</gene>
<dbReference type="Pfam" id="PF00072">
    <property type="entry name" value="Response_reg"/>
    <property type="match status" value="1"/>
</dbReference>
<dbReference type="GO" id="GO:0000160">
    <property type="term" value="P:phosphorelay signal transduction system"/>
    <property type="evidence" value="ECO:0007669"/>
    <property type="project" value="InterPro"/>
</dbReference>
<feature type="compositionally biased region" description="Basic and acidic residues" evidence="1">
    <location>
        <begin position="219"/>
        <end position="229"/>
    </location>
</feature>
<dbReference type="SUPFAM" id="SSF52172">
    <property type="entry name" value="CheY-like"/>
    <property type="match status" value="1"/>
</dbReference>
<dbReference type="Gene3D" id="3.40.50.2300">
    <property type="match status" value="1"/>
</dbReference>
<evidence type="ECO:0000259" key="2">
    <source>
        <dbReference type="PROSITE" id="PS50110"/>
    </source>
</evidence>
<sequence>MHQLRNQRDLPEADLGERLATNFTIFCSDFTGLHARRVHEVIADRRSIQRRDSEIGCFLIAHGVVDERSETFHVEPGDERLAGVAESRSRGHADLCGCSDELCGRSGQVRTRGTDPDADGDGGTLDLTKEVDEDRVTHNDTRGVDLQDERKCSLVLGLHNRRRYEIGEHGIDESAHLDDGDEAGVVGNYRCIRGHHIILGRGLLSHRASGRTDDSEDNEHERQNGEHRTGLRPLEQGSPPGDWGPDRNGTGLLLLMVAAPASIGKSGAPEVSEAQTRDPCRSWAASGRTGSLGLVPKVLLATDADWILDEVDAALSDDDTTVFRVRQGIDVLQAIDQLEPDLVILDEQIGNMGGIATCMAIRNAEGVDRIPITAVMLLLDRAHDVFLARRCEADGFVVKPINSLRLRRAATALLAGDGYEDPLDQITGQPAPTL</sequence>
<dbReference type="AlphaFoldDB" id="A0A6J6GR33"/>